<dbReference type="AlphaFoldDB" id="A0A1J4VA48"/>
<dbReference type="Gene3D" id="1.20.5.620">
    <property type="entry name" value="F1F0 ATP synthase subunit B, membrane domain"/>
    <property type="match status" value="1"/>
</dbReference>
<reference evidence="1 2" key="1">
    <citation type="journal article" date="2016" name="Environ. Microbiol.">
        <title>Genomic resolution of a cold subsurface aquifer community provides metabolic insights for novel microbes adapted to high CO concentrations.</title>
        <authorList>
            <person name="Probst A.J."/>
            <person name="Castelle C.J."/>
            <person name="Singh A."/>
            <person name="Brown C.T."/>
            <person name="Anantharaman K."/>
            <person name="Sharon I."/>
            <person name="Hug L.A."/>
            <person name="Burstein D."/>
            <person name="Emerson J.B."/>
            <person name="Thomas B.C."/>
            <person name="Banfield J.F."/>
        </authorList>
    </citation>
    <scope>NUCLEOTIDE SEQUENCE [LARGE SCALE GENOMIC DNA]</scope>
    <source>
        <strain evidence="1">CG1_02_47_685</strain>
    </source>
</reference>
<comment type="caution">
    <text evidence="1">The sequence shown here is derived from an EMBL/GenBank/DDBJ whole genome shotgun (WGS) entry which is preliminary data.</text>
</comment>
<dbReference type="STRING" id="1805282.AUJ44_01265"/>
<sequence>MALIDLTKKIHADAAQQSDRIIAEANARAKKTQEETTAKSELARASFEAEMKNNIEESEKRITASAYKENKAALEKAKRELLDKVFEGALATLEELDKDAYTQKLFSLFECVPHENTITVIHAPKNRITETREAAKKAVFALDVIADENITGGAIMKGDRFEYDLTFKTVIDGKKRESESHIAEILFS</sequence>
<accession>A0A1J4VA48</accession>
<protein>
    <recommendedName>
        <fullName evidence="3">V-type proton ATPase subunit E</fullName>
    </recommendedName>
</protein>
<dbReference type="SUPFAM" id="SSF160527">
    <property type="entry name" value="V-type ATPase subunit E-like"/>
    <property type="match status" value="1"/>
</dbReference>
<organism evidence="1 2">
    <name type="scientific">Candidatus Nomurabacteria bacterium CG1_02_47_685</name>
    <dbReference type="NCBI Taxonomy" id="1805282"/>
    <lineage>
        <taxon>Bacteria</taxon>
        <taxon>Candidatus Nomuraibacteriota</taxon>
    </lineage>
</organism>
<proteinExistence type="predicted"/>
<dbReference type="EMBL" id="MNVO01000024">
    <property type="protein sequence ID" value="OIO32920.1"/>
    <property type="molecule type" value="Genomic_DNA"/>
</dbReference>
<dbReference type="Proteomes" id="UP000183206">
    <property type="component" value="Unassembled WGS sequence"/>
</dbReference>
<evidence type="ECO:0000313" key="2">
    <source>
        <dbReference type="Proteomes" id="UP000183206"/>
    </source>
</evidence>
<evidence type="ECO:0008006" key="3">
    <source>
        <dbReference type="Google" id="ProtNLM"/>
    </source>
</evidence>
<evidence type="ECO:0000313" key="1">
    <source>
        <dbReference type="EMBL" id="OIO32920.1"/>
    </source>
</evidence>
<gene>
    <name evidence="1" type="ORF">AUJ44_01265</name>
</gene>
<name>A0A1J4VA48_9BACT</name>